<dbReference type="EMBL" id="FNSA01000003">
    <property type="protein sequence ID" value="SEC66497.1"/>
    <property type="molecule type" value="Genomic_DNA"/>
</dbReference>
<sequence>MSATLHHPASEAFTVVRTRDDAEALITRALSNQNETPIVIVSPWNDNGVSRFGVPLEEIATLVGPRAAVYGLADMGVSWYLEDTPGLRTYGGAIRVVGPHSWGRIIRTDSGTAEARRRVTAAVEHAERLFEERTPPRRASTVLRVITSAPTVTATPGDVAARLQGAARPASANSPASPGDTRSESIRLAVAEDPVAPAAGSSAADDPLAQPLEQLSDVLAQAQAALANVMNTAAESRAPSRSTEVEHPAGGDTAELETLRRQLETARDEASRLRANAAAARTRQATAESEADAAARAAAAAEASQRTMSAELVRLREQVDELRTKKNTLEAQLAAESAPLFSDPEEQFRDDVHRTWLRVTAESERSQFPLRDFVIGASFIESLALPQAPREKVIEVVVDVLTRRAFNMPSRAVHAHGNGRSAGTTGQMTRDDSASAYRCYIRSHTPQAPRLLWWELTNGTVELALAARHDDPMP</sequence>
<proteinExistence type="predicted"/>
<organism evidence="2 3">
    <name type="scientific">Tsukamurella tyrosinosolvens</name>
    <dbReference type="NCBI Taxonomy" id="57704"/>
    <lineage>
        <taxon>Bacteria</taxon>
        <taxon>Bacillati</taxon>
        <taxon>Actinomycetota</taxon>
        <taxon>Actinomycetes</taxon>
        <taxon>Mycobacteriales</taxon>
        <taxon>Tsukamurellaceae</taxon>
        <taxon>Tsukamurella</taxon>
    </lineage>
</organism>
<feature type="compositionally biased region" description="Low complexity" evidence="1">
    <location>
        <begin position="166"/>
        <end position="178"/>
    </location>
</feature>
<dbReference type="Proteomes" id="UP000182241">
    <property type="component" value="Unassembled WGS sequence"/>
</dbReference>
<feature type="region of interest" description="Disordered" evidence="1">
    <location>
        <begin position="232"/>
        <end position="254"/>
    </location>
</feature>
<evidence type="ECO:0000256" key="1">
    <source>
        <dbReference type="SAM" id="MobiDB-lite"/>
    </source>
</evidence>
<feature type="compositionally biased region" description="Polar residues" evidence="1">
    <location>
        <begin position="232"/>
        <end position="242"/>
    </location>
</feature>
<evidence type="ECO:0000313" key="3">
    <source>
        <dbReference type="Proteomes" id="UP000182241"/>
    </source>
</evidence>
<protein>
    <submittedName>
        <fullName evidence="2">Uncharacterized protein</fullName>
    </submittedName>
</protein>
<evidence type="ECO:0000313" key="2">
    <source>
        <dbReference type="EMBL" id="SEC66497.1"/>
    </source>
</evidence>
<accession>A0A1H4UCP1</accession>
<feature type="region of interest" description="Disordered" evidence="1">
    <location>
        <begin position="164"/>
        <end position="183"/>
    </location>
</feature>
<dbReference type="Gene3D" id="1.20.920.20">
    <property type="match status" value="1"/>
</dbReference>
<reference evidence="3" key="1">
    <citation type="submission" date="2016-10" db="EMBL/GenBank/DDBJ databases">
        <authorList>
            <person name="Varghese N."/>
            <person name="Submissions S."/>
        </authorList>
    </citation>
    <scope>NUCLEOTIDE SEQUENCE [LARGE SCALE GENOMIC DNA]</scope>
    <source>
        <strain evidence="3">DSM 44234</strain>
    </source>
</reference>
<name>A0A1H4UCP1_TSUTY</name>
<gene>
    <name evidence="2" type="ORF">SAMN04489793_2856</name>
</gene>
<dbReference type="AlphaFoldDB" id="A0A1H4UCP1"/>
<dbReference type="STRING" id="57704.SAMN04489793_2856"/>
<keyword evidence="3" id="KW-1185">Reference proteome</keyword>